<proteinExistence type="predicted"/>
<name>A0AAD8B8U8_BIOPF</name>
<reference evidence="2" key="1">
    <citation type="journal article" date="2023" name="PLoS Negl. Trop. Dis.">
        <title>A genome sequence for Biomphalaria pfeifferi, the major vector snail for the human-infecting parasite Schistosoma mansoni.</title>
        <authorList>
            <person name="Bu L."/>
            <person name="Lu L."/>
            <person name="Laidemitt M.R."/>
            <person name="Zhang S.M."/>
            <person name="Mutuku M."/>
            <person name="Mkoji G."/>
            <person name="Steinauer M."/>
            <person name="Loker E.S."/>
        </authorList>
    </citation>
    <scope>NUCLEOTIDE SEQUENCE</scope>
    <source>
        <strain evidence="2">KasaAsao</strain>
    </source>
</reference>
<organism evidence="2 3">
    <name type="scientific">Biomphalaria pfeifferi</name>
    <name type="common">Bloodfluke planorb</name>
    <name type="synonym">Freshwater snail</name>
    <dbReference type="NCBI Taxonomy" id="112525"/>
    <lineage>
        <taxon>Eukaryota</taxon>
        <taxon>Metazoa</taxon>
        <taxon>Spiralia</taxon>
        <taxon>Lophotrochozoa</taxon>
        <taxon>Mollusca</taxon>
        <taxon>Gastropoda</taxon>
        <taxon>Heterobranchia</taxon>
        <taxon>Euthyneura</taxon>
        <taxon>Panpulmonata</taxon>
        <taxon>Hygrophila</taxon>
        <taxon>Lymnaeoidea</taxon>
        <taxon>Planorbidae</taxon>
        <taxon>Biomphalaria</taxon>
    </lineage>
</organism>
<dbReference type="Proteomes" id="UP001233172">
    <property type="component" value="Unassembled WGS sequence"/>
</dbReference>
<reference evidence="2" key="2">
    <citation type="submission" date="2023-04" db="EMBL/GenBank/DDBJ databases">
        <authorList>
            <person name="Bu L."/>
            <person name="Lu L."/>
            <person name="Laidemitt M.R."/>
            <person name="Zhang S.M."/>
            <person name="Mutuku M."/>
            <person name="Mkoji G."/>
            <person name="Steinauer M."/>
            <person name="Loker E.S."/>
        </authorList>
    </citation>
    <scope>NUCLEOTIDE SEQUENCE</scope>
    <source>
        <strain evidence="2">KasaAsao</strain>
        <tissue evidence="2">Whole Snail</tissue>
    </source>
</reference>
<keyword evidence="1" id="KW-0472">Membrane</keyword>
<evidence type="ECO:0000313" key="2">
    <source>
        <dbReference type="EMBL" id="KAK0049494.1"/>
    </source>
</evidence>
<dbReference type="EMBL" id="JASAOG010000125">
    <property type="protein sequence ID" value="KAK0049494.1"/>
    <property type="molecule type" value="Genomic_DNA"/>
</dbReference>
<evidence type="ECO:0000256" key="1">
    <source>
        <dbReference type="SAM" id="Phobius"/>
    </source>
</evidence>
<dbReference type="AlphaFoldDB" id="A0AAD8B8U8"/>
<sequence>MPMCTTRLASNIRRTISGIQHPGSSIQHPAYNIRHPISGVQYPASNIQDRASSIQHPAYNIRHPTSRIEHPASNIQHTTSSIQHLLLKSTIWFFFPHRRGALLPIMMKVAILVLSLTCFYGRRDIVGFKHNLTMRTEVTFTFTCPCWTI</sequence>
<gene>
    <name evidence="2" type="ORF">Bpfe_021030</name>
</gene>
<protein>
    <submittedName>
        <fullName evidence="2">Uncharacterized protein</fullName>
    </submittedName>
</protein>
<comment type="caution">
    <text evidence="2">The sequence shown here is derived from an EMBL/GenBank/DDBJ whole genome shotgun (WGS) entry which is preliminary data.</text>
</comment>
<keyword evidence="1" id="KW-1133">Transmembrane helix</keyword>
<accession>A0AAD8B8U8</accession>
<evidence type="ECO:0000313" key="3">
    <source>
        <dbReference type="Proteomes" id="UP001233172"/>
    </source>
</evidence>
<keyword evidence="1" id="KW-0812">Transmembrane</keyword>
<keyword evidence="3" id="KW-1185">Reference proteome</keyword>
<feature type="transmembrane region" description="Helical" evidence="1">
    <location>
        <begin position="101"/>
        <end position="121"/>
    </location>
</feature>